<organism evidence="1 2">
    <name type="scientific">Bacillus bingmayongensis</name>
    <dbReference type="NCBI Taxonomy" id="1150157"/>
    <lineage>
        <taxon>Bacteria</taxon>
        <taxon>Bacillati</taxon>
        <taxon>Bacillota</taxon>
        <taxon>Bacilli</taxon>
        <taxon>Bacillales</taxon>
        <taxon>Bacillaceae</taxon>
        <taxon>Bacillus</taxon>
    </lineage>
</organism>
<proteinExistence type="predicted"/>
<dbReference type="Proteomes" id="UP001291930">
    <property type="component" value="Unassembled WGS sequence"/>
</dbReference>
<dbReference type="PROSITE" id="PS51257">
    <property type="entry name" value="PROKAR_LIPOPROTEIN"/>
    <property type="match status" value="1"/>
</dbReference>
<gene>
    <name evidence="1" type="ORF">U2I54_07280</name>
</gene>
<name>A0ABU5JU10_9BACI</name>
<dbReference type="InterPro" id="IPR031841">
    <property type="entry name" value="Endopep_inhib"/>
</dbReference>
<dbReference type="Pfam" id="PF16800">
    <property type="entry name" value="Endopep_inhib"/>
    <property type="match status" value="1"/>
</dbReference>
<dbReference type="InterPro" id="IPR053749">
    <property type="entry name" value="TA_system-associated_sf"/>
</dbReference>
<accession>A0ABU5JU10</accession>
<dbReference type="RefSeq" id="WP_374217243.1">
    <property type="nucleotide sequence ID" value="NZ_JAXOVW010000010.1"/>
</dbReference>
<keyword evidence="2" id="KW-1185">Reference proteome</keyword>
<dbReference type="Gene3D" id="3.10.450.420">
    <property type="match status" value="1"/>
</dbReference>
<sequence length="504" mass="57160">MGRVYKKMAVAIMTTAMAISVLGCETEKKATTTSIGQEKKEEKIDPAVKEQMKENEKRGNAIGNISNKGKMAEGDGWIYYAVNGDKNTGGIYRTKDKFQTSELVVKGVNASYINIKGKALYFIHWDREKNTNTNVMPSLMKYDISIKKLDTLKTNTNYVYVKDQSLFYTKKYSEHGGFDIVGIVKLDLKTGQEEESPIKTSGWAETIDDNIVHWNKFRGTQVSKGDQTWSKESFAEISSGTYNKEKLYAIVDFSLSLDNQKRDNGIYELDAQQNRETLEIKDALKMNIKGDSFYYLKKDGVYKRKINGGNEKQIYDGAVEPSKSYLYFIAGDMHLYTDNGLILNLDTKKSNEKQDKRLSDDALLRKVVNAQQEIINIAVSASTGNTKPVDRFSYGELTLPTYNAKMALETSLATYFSKDFITKYMKSEYIKEIGGKMHYVVGDLGSGAGTKYTKIISAKLKDGKILATAETYNDYEDVKKEVEIELIYENKQWVVDKMPRFDLE</sequence>
<dbReference type="EMBL" id="JAXOVW010000010">
    <property type="protein sequence ID" value="MDZ5606910.1"/>
    <property type="molecule type" value="Genomic_DNA"/>
</dbReference>
<evidence type="ECO:0000313" key="1">
    <source>
        <dbReference type="EMBL" id="MDZ5606910.1"/>
    </source>
</evidence>
<comment type="caution">
    <text evidence="1">The sequence shown here is derived from an EMBL/GenBank/DDBJ whole genome shotgun (WGS) entry which is preliminary data.</text>
</comment>
<reference evidence="2" key="1">
    <citation type="submission" date="2023-11" db="EMBL/GenBank/DDBJ databases">
        <title>Genome Sequence of Bacillus pseudomycoides stain BUPM19.</title>
        <authorList>
            <person name="Farhat A."/>
        </authorList>
    </citation>
    <scope>NUCLEOTIDE SEQUENCE [LARGE SCALE GENOMIC DNA]</scope>
    <source>
        <strain evidence="2">BUPM19</strain>
    </source>
</reference>
<protein>
    <submittedName>
        <fullName evidence="1">DUF5050 domain-containing protein</fullName>
    </submittedName>
</protein>
<evidence type="ECO:0000313" key="2">
    <source>
        <dbReference type="Proteomes" id="UP001291930"/>
    </source>
</evidence>